<dbReference type="Gene3D" id="1.10.510.10">
    <property type="entry name" value="Transferase(Phosphotransferase) domain 1"/>
    <property type="match status" value="1"/>
</dbReference>
<keyword evidence="2" id="KW-0808">Transferase</keyword>
<organism evidence="2 3">
    <name type="scientific">Tetrabaena socialis</name>
    <dbReference type="NCBI Taxonomy" id="47790"/>
    <lineage>
        <taxon>Eukaryota</taxon>
        <taxon>Viridiplantae</taxon>
        <taxon>Chlorophyta</taxon>
        <taxon>core chlorophytes</taxon>
        <taxon>Chlorophyceae</taxon>
        <taxon>CS clade</taxon>
        <taxon>Chlamydomonadales</taxon>
        <taxon>Tetrabaenaceae</taxon>
        <taxon>Tetrabaena</taxon>
    </lineage>
</organism>
<sequence>MLSKTRVLDALRHETHDGDLGTLLAFVEGSELGQWTTIHDNDSNKTIASFAICSHTGAMNAMAAGILTKKLAMQFLTDIRARLQSATRRAIENEKGYVIDVNLGSGGQAKSSLYYVFKDAGVYCGKAYADDPVSMEHERSVSLAVHSMQAVPTLIKVIDAFHSGSHSVLILPLLAKSAADLQMARPNGISCEAAAYVCVAVLAAVAGLANEGWCHADIKPANIMLAGNEKGAVLVDLGSCTRVGEEIKECTELYALGLPRVAGLQWDLTCLASTLCVLSGFSQLLGSTVVQVQASLVGLQGQLPLGCQLAMCILGHSENVNSVADLQARVWEDVMGLVQGSLGEETAKRLVAAWPSPL</sequence>
<dbReference type="Proteomes" id="UP000236333">
    <property type="component" value="Unassembled WGS sequence"/>
</dbReference>
<dbReference type="Pfam" id="PF00069">
    <property type="entry name" value="Pkinase"/>
    <property type="match status" value="1"/>
</dbReference>
<dbReference type="PROSITE" id="PS50011">
    <property type="entry name" value="PROTEIN_KINASE_DOM"/>
    <property type="match status" value="1"/>
</dbReference>
<dbReference type="GO" id="GO:0005524">
    <property type="term" value="F:ATP binding"/>
    <property type="evidence" value="ECO:0007669"/>
    <property type="project" value="InterPro"/>
</dbReference>
<dbReference type="GO" id="GO:0004672">
    <property type="term" value="F:protein kinase activity"/>
    <property type="evidence" value="ECO:0007669"/>
    <property type="project" value="InterPro"/>
</dbReference>
<evidence type="ECO:0000313" key="2">
    <source>
        <dbReference type="EMBL" id="PNH00720.1"/>
    </source>
</evidence>
<dbReference type="InterPro" id="IPR000719">
    <property type="entry name" value="Prot_kinase_dom"/>
</dbReference>
<comment type="caution">
    <text evidence="2">The sequence shown here is derived from an EMBL/GenBank/DDBJ whole genome shotgun (WGS) entry which is preliminary data.</text>
</comment>
<proteinExistence type="predicted"/>
<name>A0A2J7ZKE3_9CHLO</name>
<accession>A0A2J7ZKE3</accession>
<gene>
    <name evidence="2" type="ORF">TSOC_013442</name>
</gene>
<dbReference type="SUPFAM" id="SSF56112">
    <property type="entry name" value="Protein kinase-like (PK-like)"/>
    <property type="match status" value="1"/>
</dbReference>
<protein>
    <submittedName>
        <fullName evidence="2">Putative serine/threonine-protein kinase</fullName>
    </submittedName>
</protein>
<dbReference type="OrthoDB" id="555478at2759"/>
<dbReference type="InterPro" id="IPR011009">
    <property type="entry name" value="Kinase-like_dom_sf"/>
</dbReference>
<dbReference type="EMBL" id="PGGS01001202">
    <property type="protein sequence ID" value="PNH00720.1"/>
    <property type="molecule type" value="Genomic_DNA"/>
</dbReference>
<feature type="domain" description="Protein kinase" evidence="1">
    <location>
        <begin position="97"/>
        <end position="358"/>
    </location>
</feature>
<keyword evidence="2" id="KW-0418">Kinase</keyword>
<keyword evidence="3" id="KW-1185">Reference proteome</keyword>
<dbReference type="SMART" id="SM00220">
    <property type="entry name" value="S_TKc"/>
    <property type="match status" value="1"/>
</dbReference>
<dbReference type="AlphaFoldDB" id="A0A2J7ZKE3"/>
<reference evidence="2 3" key="1">
    <citation type="journal article" date="2017" name="Mol. Biol. Evol.">
        <title>The 4-celled Tetrabaena socialis nuclear genome reveals the essential components for genetic control of cell number at the origin of multicellularity in the volvocine lineage.</title>
        <authorList>
            <person name="Featherston J."/>
            <person name="Arakaki Y."/>
            <person name="Hanschen E.R."/>
            <person name="Ferris P.J."/>
            <person name="Michod R.E."/>
            <person name="Olson B.J.S.C."/>
            <person name="Nozaki H."/>
            <person name="Durand P.M."/>
        </authorList>
    </citation>
    <scope>NUCLEOTIDE SEQUENCE [LARGE SCALE GENOMIC DNA]</scope>
    <source>
        <strain evidence="2 3">NIES-571</strain>
    </source>
</reference>
<evidence type="ECO:0000259" key="1">
    <source>
        <dbReference type="PROSITE" id="PS50011"/>
    </source>
</evidence>
<evidence type="ECO:0000313" key="3">
    <source>
        <dbReference type="Proteomes" id="UP000236333"/>
    </source>
</evidence>